<feature type="binding site" evidence="7">
    <location>
        <position position="393"/>
    </location>
    <ligand>
        <name>phosphoenolpyruvate</name>
        <dbReference type="ChEBI" id="CHEBI:58702"/>
    </ligand>
</feature>
<reference evidence="9" key="1">
    <citation type="submission" date="2022-05" db="EMBL/GenBank/DDBJ databases">
        <authorList>
            <person name="Sun X."/>
        </authorList>
    </citation>
    <scope>NUCLEOTIDE SEQUENCE</scope>
    <source>
        <strain evidence="9">Ai-910</strain>
    </source>
</reference>
<gene>
    <name evidence="7 9" type="primary">aroA</name>
    <name evidence="9" type="ORF">M9189_11665</name>
</gene>
<dbReference type="GO" id="GO:0005737">
    <property type="term" value="C:cytoplasm"/>
    <property type="evidence" value="ECO:0007669"/>
    <property type="project" value="UniProtKB-SubCell"/>
</dbReference>
<dbReference type="EC" id="2.5.1.19" evidence="7"/>
<feature type="binding site" evidence="7">
    <location>
        <position position="24"/>
    </location>
    <ligand>
        <name>phosphoenolpyruvate</name>
        <dbReference type="ChEBI" id="CHEBI:58702"/>
    </ligand>
</feature>
<dbReference type="PROSITE" id="PS00885">
    <property type="entry name" value="EPSP_SYNTHASE_2"/>
    <property type="match status" value="1"/>
</dbReference>
<dbReference type="HAMAP" id="MF_00210">
    <property type="entry name" value="EPSP_synth"/>
    <property type="match status" value="1"/>
</dbReference>
<dbReference type="CDD" id="cd01556">
    <property type="entry name" value="EPSP_synthase"/>
    <property type="match status" value="1"/>
</dbReference>
<proteinExistence type="inferred from homology"/>
<keyword evidence="4 7" id="KW-0808">Transferase</keyword>
<feature type="active site" description="Proton acceptor" evidence="7">
    <location>
        <position position="291"/>
    </location>
</feature>
<evidence type="ECO:0000259" key="8">
    <source>
        <dbReference type="Pfam" id="PF00275"/>
    </source>
</evidence>
<dbReference type="PANTHER" id="PTHR21090">
    <property type="entry name" value="AROM/DEHYDROQUINATE SYNTHASE"/>
    <property type="match status" value="1"/>
</dbReference>
<dbReference type="GO" id="GO:0009423">
    <property type="term" value="P:chorismate biosynthetic process"/>
    <property type="evidence" value="ECO:0007669"/>
    <property type="project" value="UniProtKB-UniRule"/>
</dbReference>
<feature type="domain" description="Enolpyruvate transferase" evidence="8">
    <location>
        <begin position="14"/>
        <end position="60"/>
    </location>
</feature>
<protein>
    <recommendedName>
        <fullName evidence="7">3-phosphoshikimate 1-carboxyvinyltransferase</fullName>
        <ecNumber evidence="7">2.5.1.19</ecNumber>
    </recommendedName>
    <alternativeName>
        <fullName evidence="7">5-enolpyruvylshikimate-3-phosphate synthase</fullName>
        <shortName evidence="7">EPSP synthase</shortName>
        <shortName evidence="7">EPSPS</shortName>
    </alternativeName>
</protein>
<comment type="catalytic activity">
    <reaction evidence="6">
        <text>3-phosphoshikimate + phosphoenolpyruvate = 5-O-(1-carboxyvinyl)-3-phosphoshikimate + phosphate</text>
        <dbReference type="Rhea" id="RHEA:21256"/>
        <dbReference type="ChEBI" id="CHEBI:43474"/>
        <dbReference type="ChEBI" id="CHEBI:57701"/>
        <dbReference type="ChEBI" id="CHEBI:58702"/>
        <dbReference type="ChEBI" id="CHEBI:145989"/>
        <dbReference type="EC" id="2.5.1.19"/>
    </reaction>
    <physiologicalReaction direction="left-to-right" evidence="6">
        <dbReference type="Rhea" id="RHEA:21257"/>
    </physiologicalReaction>
</comment>
<dbReference type="PANTHER" id="PTHR21090:SF5">
    <property type="entry name" value="PENTAFUNCTIONAL AROM POLYPEPTIDE"/>
    <property type="match status" value="1"/>
</dbReference>
<feature type="domain" description="Enolpyruvate transferase" evidence="8">
    <location>
        <begin position="64"/>
        <end position="402"/>
    </location>
</feature>
<dbReference type="NCBIfam" id="TIGR01356">
    <property type="entry name" value="aroA"/>
    <property type="match status" value="1"/>
</dbReference>
<dbReference type="InterPro" id="IPR013792">
    <property type="entry name" value="RNA3'P_cycl/enolpyr_Trfase_a/b"/>
</dbReference>
<dbReference type="GO" id="GO:0003866">
    <property type="term" value="F:3-phosphoshikimate 1-carboxyvinyltransferase activity"/>
    <property type="evidence" value="ECO:0007669"/>
    <property type="project" value="UniProtKB-UniRule"/>
</dbReference>
<evidence type="ECO:0000256" key="6">
    <source>
        <dbReference type="ARBA" id="ARBA00044633"/>
    </source>
</evidence>
<dbReference type="Gene3D" id="3.65.10.10">
    <property type="entry name" value="Enolpyruvate transferase domain"/>
    <property type="match status" value="3"/>
</dbReference>
<feature type="binding site" evidence="7">
    <location>
        <position position="148"/>
    </location>
    <ligand>
        <name>3-phosphoshikimate</name>
        <dbReference type="ChEBI" id="CHEBI:145989"/>
    </ligand>
</feature>
<dbReference type="InterPro" id="IPR023193">
    <property type="entry name" value="EPSP_synthase_CS"/>
</dbReference>
<evidence type="ECO:0000256" key="1">
    <source>
        <dbReference type="ARBA" id="ARBA00004811"/>
    </source>
</evidence>
<dbReference type="InterPro" id="IPR001986">
    <property type="entry name" value="Enolpyruvate_Tfrase_dom"/>
</dbReference>
<feature type="binding site" evidence="7">
    <location>
        <position position="147"/>
    </location>
    <ligand>
        <name>3-phosphoshikimate</name>
        <dbReference type="ChEBI" id="CHEBI:145989"/>
    </ligand>
</feature>
<evidence type="ECO:0000256" key="4">
    <source>
        <dbReference type="ARBA" id="ARBA00022679"/>
    </source>
</evidence>
<feature type="binding site" evidence="7">
    <location>
        <position position="318"/>
    </location>
    <ligand>
        <name>3-phosphoshikimate</name>
        <dbReference type="ChEBI" id="CHEBI:145989"/>
    </ligand>
</feature>
<dbReference type="InterPro" id="IPR036968">
    <property type="entry name" value="Enolpyruvate_Tfrase_sf"/>
</dbReference>
<feature type="binding site" evidence="7">
    <location>
        <position position="146"/>
    </location>
    <ligand>
        <name>3-phosphoshikimate</name>
        <dbReference type="ChEBI" id="CHEBI:145989"/>
    </ligand>
</feature>
<keyword evidence="5 7" id="KW-0057">Aromatic amino acid biosynthesis</keyword>
<evidence type="ECO:0000256" key="7">
    <source>
        <dbReference type="HAMAP-Rule" id="MF_00210"/>
    </source>
</evidence>
<comment type="caution">
    <text evidence="7">Lacks conserved residue(s) required for the propagation of feature annotation.</text>
</comment>
<feature type="binding site" evidence="7">
    <location>
        <position position="322"/>
    </location>
    <ligand>
        <name>phosphoenolpyruvate</name>
        <dbReference type="ChEBI" id="CHEBI:58702"/>
    </ligand>
</feature>
<evidence type="ECO:0000313" key="10">
    <source>
        <dbReference type="Proteomes" id="UP001056426"/>
    </source>
</evidence>
<evidence type="ECO:0000256" key="3">
    <source>
        <dbReference type="ARBA" id="ARBA00022605"/>
    </source>
</evidence>
<organism evidence="9 10">
    <name type="scientific">Xiashengella succiniciproducens</name>
    <dbReference type="NCBI Taxonomy" id="2949635"/>
    <lineage>
        <taxon>Bacteria</taxon>
        <taxon>Pseudomonadati</taxon>
        <taxon>Bacteroidota</taxon>
        <taxon>Bacteroidia</taxon>
        <taxon>Marinilabiliales</taxon>
        <taxon>Marinilabiliaceae</taxon>
        <taxon>Xiashengella</taxon>
    </lineage>
</organism>
<feature type="binding site" evidence="7">
    <location>
        <position position="291"/>
    </location>
    <ligand>
        <name>3-phosphoshikimate</name>
        <dbReference type="ChEBI" id="CHEBI:145989"/>
    </ligand>
</feature>
<name>A0A9J6ZP86_9BACT</name>
<evidence type="ECO:0000256" key="2">
    <source>
        <dbReference type="ARBA" id="ARBA00009948"/>
    </source>
</evidence>
<evidence type="ECO:0000256" key="5">
    <source>
        <dbReference type="ARBA" id="ARBA00023141"/>
    </source>
</evidence>
<dbReference type="InterPro" id="IPR006264">
    <property type="entry name" value="EPSP_synthase"/>
</dbReference>
<keyword evidence="10" id="KW-1185">Reference proteome</keyword>
<feature type="binding site" evidence="7">
    <location>
        <position position="174"/>
    </location>
    <ligand>
        <name>3-phosphoshikimate</name>
        <dbReference type="ChEBI" id="CHEBI:145989"/>
    </ligand>
</feature>
<dbReference type="RefSeq" id="WP_250723450.1">
    <property type="nucleotide sequence ID" value="NZ_CP098400.1"/>
</dbReference>
<dbReference type="KEGG" id="alkq:M9189_11665"/>
<feature type="binding site" evidence="7">
    <location>
        <position position="29"/>
    </location>
    <ligand>
        <name>3-phosphoshikimate</name>
        <dbReference type="ChEBI" id="CHEBI:145989"/>
    </ligand>
</feature>
<reference evidence="9" key="2">
    <citation type="submission" date="2022-06" db="EMBL/GenBank/DDBJ databases">
        <title>Xiashengella guii gen. nov. sp. nov., a bacterium isolated form anaerobic digestion tank.</title>
        <authorList>
            <person name="Huang H."/>
        </authorList>
    </citation>
    <scope>NUCLEOTIDE SEQUENCE</scope>
    <source>
        <strain evidence="9">Ai-910</strain>
    </source>
</reference>
<dbReference type="GO" id="GO:0008652">
    <property type="term" value="P:amino acid biosynthetic process"/>
    <property type="evidence" value="ECO:0007669"/>
    <property type="project" value="UniProtKB-KW"/>
</dbReference>
<dbReference type="Pfam" id="PF00275">
    <property type="entry name" value="EPSP_synthase"/>
    <property type="match status" value="2"/>
</dbReference>
<dbReference type="GO" id="GO:0009073">
    <property type="term" value="P:aromatic amino acid family biosynthetic process"/>
    <property type="evidence" value="ECO:0007669"/>
    <property type="project" value="UniProtKB-KW"/>
</dbReference>
<comment type="similarity">
    <text evidence="2 7">Belongs to the EPSP synthase family.</text>
</comment>
<evidence type="ECO:0000313" key="9">
    <source>
        <dbReference type="EMBL" id="URW79509.1"/>
    </source>
</evidence>
<comment type="subcellular location">
    <subcellularLocation>
        <location evidence="7">Cytoplasm</location>
    </subcellularLocation>
</comment>
<dbReference type="AlphaFoldDB" id="A0A9J6ZP86"/>
<feature type="binding site" evidence="7">
    <location>
        <position position="72"/>
    </location>
    <ligand>
        <name>phosphoenolpyruvate</name>
        <dbReference type="ChEBI" id="CHEBI:58702"/>
    </ligand>
</feature>
<accession>A0A9J6ZP86</accession>
<dbReference type="EMBL" id="CP098400">
    <property type="protein sequence ID" value="URW79509.1"/>
    <property type="molecule type" value="Genomic_DNA"/>
</dbReference>
<feature type="binding site" evidence="7">
    <location>
        <position position="25"/>
    </location>
    <ligand>
        <name>3-phosphoshikimate</name>
        <dbReference type="ChEBI" id="CHEBI:145989"/>
    </ligand>
</feature>
<keyword evidence="3 7" id="KW-0028">Amino-acid biosynthesis</keyword>
<sequence>MTQSIHILPLKEVLKTEIELPASKSISNRLLILNALAYSPYPIKNLSDSDDTRAMLGALNSSTNHFDVGAAGTTMRFLTAYLAKIVGEWTITGSERMKQRPIHVLVEALNRLGARIEYLDKEGYPPLRIYGSALKGGELELPGNVSSQYVSALLMIAPYMLEGLSLTLTGDITSRPYIHMTLKQMEAFGVKCEWKGNTIKVPNAEYKPVETRVEADWSAASYWFEVVAFAPKGTTVILKGLNRYSWQGDSEVARLFEGLGVKSKHSSRGLELLNIGEIMSSFKYDFTDQPDLAQTFAVTCAFLGVPFKLSGLHTLKIKETDRINALVNELGKFGFLIETNNVDCIEWSGKKGEALDKISVATYKDHRMAMAFAPAALKMDKPFVIEDPSVVSKSYPGFWDDLKKVGFAIEDQK</sequence>
<feature type="binding site" evidence="7">
    <location>
        <position position="24"/>
    </location>
    <ligand>
        <name>3-phosphoshikimate</name>
        <dbReference type="ChEBI" id="CHEBI:145989"/>
    </ligand>
</feature>
<feature type="binding site" evidence="7">
    <location>
        <position position="100"/>
    </location>
    <ligand>
        <name>phosphoenolpyruvate</name>
        <dbReference type="ChEBI" id="CHEBI:58702"/>
    </ligand>
</feature>
<dbReference type="SUPFAM" id="SSF55205">
    <property type="entry name" value="EPT/RTPC-like"/>
    <property type="match status" value="1"/>
</dbReference>
<comment type="pathway">
    <text evidence="1 7">Metabolic intermediate biosynthesis; chorismate biosynthesis; chorismate from D-erythrose 4-phosphate and phosphoenolpyruvate: step 6/7.</text>
</comment>
<keyword evidence="7" id="KW-0963">Cytoplasm</keyword>
<comment type="subunit">
    <text evidence="7">Monomer.</text>
</comment>
<dbReference type="PIRSF" id="PIRSF000505">
    <property type="entry name" value="EPSPS"/>
    <property type="match status" value="1"/>
</dbReference>
<dbReference type="Proteomes" id="UP001056426">
    <property type="component" value="Chromosome"/>
</dbReference>
<comment type="function">
    <text evidence="7">Catalyzes the transfer of the enolpyruvyl moiety of phosphoenolpyruvate (PEP) to the 5-hydroxyl of shikimate-3-phosphate (S3P) to produce enolpyruvyl shikimate-3-phosphate and inorganic phosphate.</text>
</comment>
<feature type="binding site" evidence="7">
    <location>
        <position position="148"/>
    </location>
    <ligand>
        <name>phosphoenolpyruvate</name>
        <dbReference type="ChEBI" id="CHEBI:58702"/>
    </ligand>
</feature>
<feature type="binding site" evidence="7">
    <location>
        <position position="367"/>
    </location>
    <ligand>
        <name>phosphoenolpyruvate</name>
        <dbReference type="ChEBI" id="CHEBI:58702"/>
    </ligand>
</feature>